<evidence type="ECO:0000256" key="16">
    <source>
        <dbReference type="ARBA" id="ARBA00047493"/>
    </source>
</evidence>
<evidence type="ECO:0000313" key="21">
    <source>
        <dbReference type="EMBL" id="MDQ6599835.1"/>
    </source>
</evidence>
<evidence type="ECO:0000256" key="5">
    <source>
        <dbReference type="ARBA" id="ARBA00011245"/>
    </source>
</evidence>
<protein>
    <recommendedName>
        <fullName evidence="8">Dihydrofolate synthase/folylpolyglutamate synthase</fullName>
        <ecNumber evidence="6">6.3.2.12</ecNumber>
        <ecNumber evidence="7">6.3.2.17</ecNumber>
    </recommendedName>
    <alternativeName>
        <fullName evidence="15">Tetrahydrofolylpolyglutamate synthase</fullName>
    </alternativeName>
</protein>
<dbReference type="FunFam" id="3.40.1190.10:FF:000004">
    <property type="entry name" value="Dihydrofolate synthase/folylpolyglutamate synthase"/>
    <property type="match status" value="1"/>
</dbReference>
<comment type="cofactor">
    <cofactor evidence="1">
        <name>Mg(2+)</name>
        <dbReference type="ChEBI" id="CHEBI:18420"/>
    </cofactor>
</comment>
<feature type="domain" description="Mur ligase central" evidence="20">
    <location>
        <begin position="46"/>
        <end position="273"/>
    </location>
</feature>
<reference evidence="21" key="1">
    <citation type="submission" date="2023-08" db="EMBL/GenBank/DDBJ databases">
        <title>Nitrogen cycling bacteria in agricultural field soils.</title>
        <authorList>
            <person name="Jang J."/>
        </authorList>
    </citation>
    <scope>NUCLEOTIDE SEQUENCE</scope>
    <source>
        <strain evidence="21">PS3-36</strain>
    </source>
</reference>
<comment type="pathway">
    <text evidence="3">Cofactor biosynthesis; tetrahydrofolylpolyglutamate biosynthesis.</text>
</comment>
<evidence type="ECO:0000256" key="3">
    <source>
        <dbReference type="ARBA" id="ARBA00005150"/>
    </source>
</evidence>
<dbReference type="PROSITE" id="PS01012">
    <property type="entry name" value="FOLYLPOLYGLU_SYNT_2"/>
    <property type="match status" value="1"/>
</dbReference>
<evidence type="ECO:0000256" key="8">
    <source>
        <dbReference type="ARBA" id="ARBA00019357"/>
    </source>
</evidence>
<dbReference type="InterPro" id="IPR036565">
    <property type="entry name" value="Mur-like_cat_sf"/>
</dbReference>
<dbReference type="RefSeq" id="WP_308913918.1">
    <property type="nucleotide sequence ID" value="NZ_JAVGVR010000001.1"/>
</dbReference>
<gene>
    <name evidence="21" type="ORF">RCG21_26410</name>
</gene>
<evidence type="ECO:0000313" key="22">
    <source>
        <dbReference type="Proteomes" id="UP001178888"/>
    </source>
</evidence>
<comment type="caution">
    <text evidence="21">The sequence shown here is derived from an EMBL/GenBank/DDBJ whole genome shotgun (WGS) entry which is preliminary data.</text>
</comment>
<comment type="catalytic activity">
    <reaction evidence="17">
        <text>7,8-dihydropteroate + L-glutamate + ATP = 7,8-dihydrofolate + ADP + phosphate + H(+)</text>
        <dbReference type="Rhea" id="RHEA:23584"/>
        <dbReference type="ChEBI" id="CHEBI:15378"/>
        <dbReference type="ChEBI" id="CHEBI:17839"/>
        <dbReference type="ChEBI" id="CHEBI:29985"/>
        <dbReference type="ChEBI" id="CHEBI:30616"/>
        <dbReference type="ChEBI" id="CHEBI:43474"/>
        <dbReference type="ChEBI" id="CHEBI:57451"/>
        <dbReference type="ChEBI" id="CHEBI:456216"/>
        <dbReference type="EC" id="6.3.2.12"/>
    </reaction>
</comment>
<dbReference type="GO" id="GO:0008841">
    <property type="term" value="F:dihydrofolate synthase activity"/>
    <property type="evidence" value="ECO:0007669"/>
    <property type="project" value="UniProtKB-EC"/>
</dbReference>
<comment type="similarity">
    <text evidence="4 18">Belongs to the folylpolyglutamate synthase family.</text>
</comment>
<evidence type="ECO:0000256" key="11">
    <source>
        <dbReference type="ARBA" id="ARBA00022741"/>
    </source>
</evidence>
<evidence type="ECO:0000256" key="12">
    <source>
        <dbReference type="ARBA" id="ARBA00022840"/>
    </source>
</evidence>
<comment type="subunit">
    <text evidence="5">Monomer.</text>
</comment>
<dbReference type="PANTHER" id="PTHR11136">
    <property type="entry name" value="FOLYLPOLYGLUTAMATE SYNTHASE-RELATED"/>
    <property type="match status" value="1"/>
</dbReference>
<dbReference type="GO" id="GO:0046872">
    <property type="term" value="F:metal ion binding"/>
    <property type="evidence" value="ECO:0007669"/>
    <property type="project" value="UniProtKB-KW"/>
</dbReference>
<dbReference type="EC" id="6.3.2.12" evidence="6"/>
<evidence type="ECO:0000256" key="18">
    <source>
        <dbReference type="PIRNR" id="PIRNR001563"/>
    </source>
</evidence>
<dbReference type="InterPro" id="IPR004101">
    <property type="entry name" value="Mur_ligase_C"/>
</dbReference>
<dbReference type="InterPro" id="IPR036615">
    <property type="entry name" value="Mur_ligase_C_dom_sf"/>
</dbReference>
<dbReference type="InterPro" id="IPR013221">
    <property type="entry name" value="Mur_ligase_cen"/>
</dbReference>
<dbReference type="EMBL" id="JAVGVR010000001">
    <property type="protein sequence ID" value="MDQ6599835.1"/>
    <property type="molecule type" value="Genomic_DNA"/>
</dbReference>
<evidence type="ECO:0000259" key="19">
    <source>
        <dbReference type="Pfam" id="PF02875"/>
    </source>
</evidence>
<dbReference type="Proteomes" id="UP001178888">
    <property type="component" value="Unassembled WGS sequence"/>
</dbReference>
<proteinExistence type="inferred from homology"/>
<keyword evidence="14" id="KW-0289">Folate biosynthesis</keyword>
<evidence type="ECO:0000256" key="13">
    <source>
        <dbReference type="ARBA" id="ARBA00022842"/>
    </source>
</evidence>
<dbReference type="Pfam" id="PF02875">
    <property type="entry name" value="Mur_ligase_C"/>
    <property type="match status" value="1"/>
</dbReference>
<evidence type="ECO:0000256" key="1">
    <source>
        <dbReference type="ARBA" id="ARBA00001946"/>
    </source>
</evidence>
<name>A0AA90TTQ1_9BACI</name>
<dbReference type="EC" id="6.3.2.17" evidence="7"/>
<evidence type="ECO:0000256" key="17">
    <source>
        <dbReference type="ARBA" id="ARBA00049161"/>
    </source>
</evidence>
<dbReference type="GO" id="GO:0005737">
    <property type="term" value="C:cytoplasm"/>
    <property type="evidence" value="ECO:0007669"/>
    <property type="project" value="TreeGrafter"/>
</dbReference>
<evidence type="ECO:0000256" key="2">
    <source>
        <dbReference type="ARBA" id="ARBA00004799"/>
    </source>
</evidence>
<evidence type="ECO:0000256" key="15">
    <source>
        <dbReference type="ARBA" id="ARBA00030592"/>
    </source>
</evidence>
<dbReference type="GO" id="GO:0046656">
    <property type="term" value="P:folic acid biosynthetic process"/>
    <property type="evidence" value="ECO:0007669"/>
    <property type="project" value="UniProtKB-KW"/>
</dbReference>
<evidence type="ECO:0000256" key="7">
    <source>
        <dbReference type="ARBA" id="ARBA00013025"/>
    </source>
</evidence>
<dbReference type="Pfam" id="PF08245">
    <property type="entry name" value="Mur_ligase_M"/>
    <property type="match status" value="1"/>
</dbReference>
<dbReference type="GO" id="GO:0005524">
    <property type="term" value="F:ATP binding"/>
    <property type="evidence" value="ECO:0007669"/>
    <property type="project" value="UniProtKB-KW"/>
</dbReference>
<dbReference type="PANTHER" id="PTHR11136:SF0">
    <property type="entry name" value="DIHYDROFOLATE SYNTHETASE-RELATED"/>
    <property type="match status" value="1"/>
</dbReference>
<dbReference type="SUPFAM" id="SSF53623">
    <property type="entry name" value="MurD-like peptide ligases, catalytic domain"/>
    <property type="match status" value="1"/>
</dbReference>
<dbReference type="Gene3D" id="3.40.1190.10">
    <property type="entry name" value="Mur-like, catalytic domain"/>
    <property type="match status" value="1"/>
</dbReference>
<dbReference type="AlphaFoldDB" id="A0AA90TTQ1"/>
<dbReference type="InterPro" id="IPR001645">
    <property type="entry name" value="Folylpolyglutamate_synth"/>
</dbReference>
<organism evidence="21 22">
    <name type="scientific">Bacillus salipaludis</name>
    <dbReference type="NCBI Taxonomy" id="2547811"/>
    <lineage>
        <taxon>Bacteria</taxon>
        <taxon>Bacillati</taxon>
        <taxon>Bacillota</taxon>
        <taxon>Bacilli</taxon>
        <taxon>Bacillales</taxon>
        <taxon>Bacillaceae</taxon>
        <taxon>Bacillus</taxon>
    </lineage>
</organism>
<evidence type="ECO:0000256" key="14">
    <source>
        <dbReference type="ARBA" id="ARBA00022909"/>
    </source>
</evidence>
<dbReference type="SUPFAM" id="SSF53244">
    <property type="entry name" value="MurD-like peptide ligases, peptide-binding domain"/>
    <property type="match status" value="1"/>
</dbReference>
<keyword evidence="11 18" id="KW-0547">Nucleotide-binding</keyword>
<feature type="domain" description="Mur ligase C-terminal" evidence="19">
    <location>
        <begin position="301"/>
        <end position="418"/>
    </location>
</feature>
<dbReference type="PROSITE" id="PS01011">
    <property type="entry name" value="FOLYLPOLYGLU_SYNT_1"/>
    <property type="match status" value="1"/>
</dbReference>
<evidence type="ECO:0000256" key="4">
    <source>
        <dbReference type="ARBA" id="ARBA00008276"/>
    </source>
</evidence>
<comment type="pathway">
    <text evidence="2">Cofactor biosynthesis; tetrahydrofolate biosynthesis; 7,8-dihydrofolate from 2-amino-4-hydroxy-6-hydroxymethyl-7,8-dihydropteridine diphosphate and 4-aminobenzoate: step 2/2.</text>
</comment>
<evidence type="ECO:0000256" key="10">
    <source>
        <dbReference type="ARBA" id="ARBA00022723"/>
    </source>
</evidence>
<comment type="catalytic activity">
    <reaction evidence="16">
        <text>(6S)-5,6,7,8-tetrahydrofolyl-(gamma-L-Glu)(n) + L-glutamate + ATP = (6S)-5,6,7,8-tetrahydrofolyl-(gamma-L-Glu)(n+1) + ADP + phosphate + H(+)</text>
        <dbReference type="Rhea" id="RHEA:10580"/>
        <dbReference type="Rhea" id="RHEA-COMP:14738"/>
        <dbReference type="Rhea" id="RHEA-COMP:14740"/>
        <dbReference type="ChEBI" id="CHEBI:15378"/>
        <dbReference type="ChEBI" id="CHEBI:29985"/>
        <dbReference type="ChEBI" id="CHEBI:30616"/>
        <dbReference type="ChEBI" id="CHEBI:43474"/>
        <dbReference type="ChEBI" id="CHEBI:141005"/>
        <dbReference type="ChEBI" id="CHEBI:456216"/>
        <dbReference type="EC" id="6.3.2.17"/>
    </reaction>
</comment>
<evidence type="ECO:0000256" key="9">
    <source>
        <dbReference type="ARBA" id="ARBA00022598"/>
    </source>
</evidence>
<evidence type="ECO:0000259" key="20">
    <source>
        <dbReference type="Pfam" id="PF08245"/>
    </source>
</evidence>
<keyword evidence="22" id="KW-1185">Reference proteome</keyword>
<dbReference type="NCBIfam" id="TIGR01499">
    <property type="entry name" value="folC"/>
    <property type="match status" value="1"/>
</dbReference>
<evidence type="ECO:0000256" key="6">
    <source>
        <dbReference type="ARBA" id="ARBA00013023"/>
    </source>
</evidence>
<keyword evidence="9 18" id="KW-0436">Ligase</keyword>
<accession>A0AA90TTQ1</accession>
<dbReference type="GO" id="GO:0004326">
    <property type="term" value="F:tetrahydrofolylpolyglutamate synthase activity"/>
    <property type="evidence" value="ECO:0007669"/>
    <property type="project" value="UniProtKB-EC"/>
</dbReference>
<dbReference type="Gene3D" id="3.90.190.20">
    <property type="entry name" value="Mur ligase, C-terminal domain"/>
    <property type="match status" value="1"/>
</dbReference>
<keyword evidence="12 18" id="KW-0067">ATP-binding</keyword>
<dbReference type="PIRSF" id="PIRSF001563">
    <property type="entry name" value="Folylpolyglu_synth"/>
    <property type="match status" value="1"/>
</dbReference>
<keyword evidence="13" id="KW-0460">Magnesium</keyword>
<sequence>MFATYQEALDWIHARLRLGIKPGLKRMEWMMERLGHPENKIKAIHIGGTNGKGSTVTFLRSMLQEQGYKVGTFTSPYIEQFNERISINGIPIDDDELLQLANIIRPLADQLEETELGGPTEFEVITAMSFYYFAEINPVDIAIYEVGLGGRFDSTNVILPIASIITNIGLDHTSILGDTYEEIAFEKAGIIKNQTPIFTAVKHPGALNVIEEQAKQKDAPIYRLSEEFTISGHQSVSKGEIFSMKNAFDSLEEIEISMIGKHQTENAALAITSAQYLNQKGLISITEQSIREGLKKAYWPGRFEILSEKPLVIIDGAHNDEGIATLVNELTNRYSDCNIHIVFAALKDKKFDKMIEQLDQVADKISFVSFDYPRAATGHDLYQKSKSENKEIVEKWEEYLNEVIQVVHPEGLLVVTGSLYFISEAKPLIRKYLKNMEHGN</sequence>
<keyword evidence="10" id="KW-0479">Metal-binding</keyword>
<dbReference type="InterPro" id="IPR018109">
    <property type="entry name" value="Folylpolyglutamate_synth_CS"/>
</dbReference>